<dbReference type="InterPro" id="IPR002372">
    <property type="entry name" value="PQQ_rpt_dom"/>
</dbReference>
<evidence type="ECO:0000313" key="3">
    <source>
        <dbReference type="EMBL" id="QEL16970.1"/>
    </source>
</evidence>
<evidence type="ECO:0000256" key="1">
    <source>
        <dbReference type="SAM" id="SignalP"/>
    </source>
</evidence>
<evidence type="ECO:0000259" key="2">
    <source>
        <dbReference type="Pfam" id="PF13360"/>
    </source>
</evidence>
<gene>
    <name evidence="3" type="ORF">PX52LOC_03946</name>
</gene>
<reference evidence="4" key="1">
    <citation type="submission" date="2019-08" db="EMBL/GenBank/DDBJ databases">
        <title>Limnoglobus roseus gen. nov., sp. nov., a novel freshwater planctomycete with a giant genome from the family Gemmataceae.</title>
        <authorList>
            <person name="Kulichevskaya I.S."/>
            <person name="Naumoff D.G."/>
            <person name="Miroshnikov K."/>
            <person name="Ivanova A."/>
            <person name="Philippov D.A."/>
            <person name="Hakobyan A."/>
            <person name="Rijpstra I.C."/>
            <person name="Sinninghe Damste J.S."/>
            <person name="Liesack W."/>
            <person name="Dedysh S.N."/>
        </authorList>
    </citation>
    <scope>NUCLEOTIDE SEQUENCE [LARGE SCALE GENOMIC DNA]</scope>
    <source>
        <strain evidence="4">PX52</strain>
    </source>
</reference>
<sequence>MLRSLLTLALLTPLLPAADWPIFRGTPDGLGVADAKLPDQLDERWRFKTGNAIEGAPAIVDGVVYIGSADKHFYAIDLKTGQQKWKVGLGSPVQASPAVRKGRVYVGTADGKLFCVNAADGAKVWEFTVEGAIKSGVNFHGENVLLGSRDIPLYCVGPDGKKVWEFAIDGGSNGTPTVVGDRTFVAGCDSVFHILDAKTGKEISNLYLDDQAAATTAVFGDTAYVGTMGKSQVVAIDLKAAKKVWWFEAPRRQQPFYSSAAVTDKLVVTASEDKKVYALDRQFGKEKWHFATDGMVDGSPVIVGERVYVGCLSNDGNFYALDLKTGRKVQEINLDSAVTGSPAVGPDCILIGTEKGSLYCLGAK</sequence>
<dbReference type="InterPro" id="IPR015943">
    <property type="entry name" value="WD40/YVTN_repeat-like_dom_sf"/>
</dbReference>
<dbReference type="Proteomes" id="UP000324974">
    <property type="component" value="Chromosome"/>
</dbReference>
<dbReference type="AlphaFoldDB" id="A0A5C1AE28"/>
<dbReference type="SUPFAM" id="SSF50998">
    <property type="entry name" value="Quinoprotein alcohol dehydrogenase-like"/>
    <property type="match status" value="2"/>
</dbReference>
<keyword evidence="4" id="KW-1185">Reference proteome</keyword>
<name>A0A5C1AE28_9BACT</name>
<feature type="chain" id="PRO_5023004370" evidence="1">
    <location>
        <begin position="18"/>
        <end position="364"/>
    </location>
</feature>
<dbReference type="Gene3D" id="2.130.10.10">
    <property type="entry name" value="YVTN repeat-like/Quinoprotein amine dehydrogenase"/>
    <property type="match status" value="1"/>
</dbReference>
<dbReference type="Gene3D" id="2.40.10.480">
    <property type="match status" value="1"/>
</dbReference>
<keyword evidence="1" id="KW-0732">Signal</keyword>
<feature type="signal peptide" evidence="1">
    <location>
        <begin position="1"/>
        <end position="17"/>
    </location>
</feature>
<dbReference type="RefSeq" id="WP_149111634.1">
    <property type="nucleotide sequence ID" value="NZ_CP042425.1"/>
</dbReference>
<dbReference type="PANTHER" id="PTHR34512:SF30">
    <property type="entry name" value="OUTER MEMBRANE PROTEIN ASSEMBLY FACTOR BAMB"/>
    <property type="match status" value="1"/>
</dbReference>
<dbReference type="Pfam" id="PF13360">
    <property type="entry name" value="PQQ_2"/>
    <property type="match status" value="2"/>
</dbReference>
<feature type="domain" description="Pyrrolo-quinoline quinone repeat" evidence="2">
    <location>
        <begin position="43"/>
        <end position="129"/>
    </location>
</feature>
<protein>
    <submittedName>
        <fullName evidence="3">Pyrrolo-quinoline quinone</fullName>
    </submittedName>
</protein>
<feature type="domain" description="Pyrrolo-quinoline quinone repeat" evidence="2">
    <location>
        <begin position="193"/>
        <end position="361"/>
    </location>
</feature>
<dbReference type="OrthoDB" id="256225at2"/>
<evidence type="ECO:0000313" key="4">
    <source>
        <dbReference type="Proteomes" id="UP000324974"/>
    </source>
</evidence>
<dbReference type="InterPro" id="IPR018391">
    <property type="entry name" value="PQQ_b-propeller_rpt"/>
</dbReference>
<organism evidence="3 4">
    <name type="scientific">Limnoglobus roseus</name>
    <dbReference type="NCBI Taxonomy" id="2598579"/>
    <lineage>
        <taxon>Bacteria</taxon>
        <taxon>Pseudomonadati</taxon>
        <taxon>Planctomycetota</taxon>
        <taxon>Planctomycetia</taxon>
        <taxon>Gemmatales</taxon>
        <taxon>Gemmataceae</taxon>
        <taxon>Limnoglobus</taxon>
    </lineage>
</organism>
<dbReference type="PANTHER" id="PTHR34512">
    <property type="entry name" value="CELL SURFACE PROTEIN"/>
    <property type="match status" value="1"/>
</dbReference>
<dbReference type="InterPro" id="IPR011047">
    <property type="entry name" value="Quinoprotein_ADH-like_sf"/>
</dbReference>
<dbReference type="SMART" id="SM00564">
    <property type="entry name" value="PQQ"/>
    <property type="match status" value="7"/>
</dbReference>
<accession>A0A5C1AE28</accession>
<dbReference type="KEGG" id="lrs:PX52LOC_03946"/>
<dbReference type="EMBL" id="CP042425">
    <property type="protein sequence ID" value="QEL16970.1"/>
    <property type="molecule type" value="Genomic_DNA"/>
</dbReference>
<proteinExistence type="predicted"/>
<dbReference type="Gene3D" id="2.40.128.630">
    <property type="match status" value="1"/>
</dbReference>